<dbReference type="EMBL" id="KN646348">
    <property type="protein sequence ID" value="KHN39173.1"/>
    <property type="molecule type" value="Genomic_DNA"/>
</dbReference>
<evidence type="ECO:0000313" key="2">
    <source>
        <dbReference type="EMBL" id="KHN39173.1"/>
    </source>
</evidence>
<proteinExistence type="predicted"/>
<accession>A0A0B2S3D1</accession>
<evidence type="ECO:0000256" key="1">
    <source>
        <dbReference type="SAM" id="MobiDB-lite"/>
    </source>
</evidence>
<protein>
    <submittedName>
        <fullName evidence="2">Uncharacterized protein</fullName>
    </submittedName>
</protein>
<feature type="region of interest" description="Disordered" evidence="1">
    <location>
        <begin position="156"/>
        <end position="195"/>
    </location>
</feature>
<gene>
    <name evidence="2" type="ORF">glysoja_027978</name>
</gene>
<feature type="region of interest" description="Disordered" evidence="1">
    <location>
        <begin position="42"/>
        <end position="62"/>
    </location>
</feature>
<dbReference type="Proteomes" id="UP000053555">
    <property type="component" value="Unassembled WGS sequence"/>
</dbReference>
<reference evidence="2" key="1">
    <citation type="submission" date="2014-07" db="EMBL/GenBank/DDBJ databases">
        <title>Identification of a novel salt tolerance gene in wild soybean by whole-genome sequencing.</title>
        <authorList>
            <person name="Lam H.-M."/>
            <person name="Qi X."/>
            <person name="Li M.-W."/>
            <person name="Liu X."/>
            <person name="Xie M."/>
            <person name="Ni M."/>
            <person name="Xu X."/>
        </authorList>
    </citation>
    <scope>NUCLEOTIDE SEQUENCE [LARGE SCALE GENOMIC DNA]</scope>
    <source>
        <tissue evidence="2">Root</tissue>
    </source>
</reference>
<dbReference type="AlphaFoldDB" id="A0A0B2S3D1"/>
<feature type="region of interest" description="Disordered" evidence="1">
    <location>
        <begin position="1"/>
        <end position="20"/>
    </location>
</feature>
<feature type="compositionally biased region" description="Low complexity" evidence="1">
    <location>
        <begin position="156"/>
        <end position="167"/>
    </location>
</feature>
<organism evidence="2">
    <name type="scientific">Glycine soja</name>
    <name type="common">Wild soybean</name>
    <dbReference type="NCBI Taxonomy" id="3848"/>
    <lineage>
        <taxon>Eukaryota</taxon>
        <taxon>Viridiplantae</taxon>
        <taxon>Streptophyta</taxon>
        <taxon>Embryophyta</taxon>
        <taxon>Tracheophyta</taxon>
        <taxon>Spermatophyta</taxon>
        <taxon>Magnoliopsida</taxon>
        <taxon>eudicotyledons</taxon>
        <taxon>Gunneridae</taxon>
        <taxon>Pentapetalae</taxon>
        <taxon>rosids</taxon>
        <taxon>fabids</taxon>
        <taxon>Fabales</taxon>
        <taxon>Fabaceae</taxon>
        <taxon>Papilionoideae</taxon>
        <taxon>50 kb inversion clade</taxon>
        <taxon>NPAAA clade</taxon>
        <taxon>indigoferoid/millettioid clade</taxon>
        <taxon>Phaseoleae</taxon>
        <taxon>Glycine</taxon>
        <taxon>Glycine subgen. Soja</taxon>
    </lineage>
</organism>
<name>A0A0B2S3D1_GLYSO</name>
<feature type="region of interest" description="Disordered" evidence="1">
    <location>
        <begin position="349"/>
        <end position="373"/>
    </location>
</feature>
<dbReference type="PANTHER" id="PTHR34112:SF13">
    <property type="entry name" value="OS04G0448200 PROTEIN"/>
    <property type="match status" value="1"/>
</dbReference>
<dbReference type="PANTHER" id="PTHR34112">
    <property type="entry name" value="C-JUN-AMINO-TERMINAL KINASE-INTERACTING PROTEIN"/>
    <property type="match status" value="1"/>
</dbReference>
<sequence>MEGSDHSLVPQWLKGSGNDSRVAGINNQFTSSSYSDHITYSGRQWSSSSKGPGHSRSYSSSERSWQDTYWEKDIGSDGLNSASHDIPMTVSKAMMMHRYNVPTSTSSITLGTMGLSMAETLAQGPPRSHSPQLSASTQKLEELALKQSRLLIPVTPSTPRSLVSSSSEKSKVKTGQQQYSFSHSRRPNHSLHGAHPNLDIQKISSGNSLSVNTSREWNGVSSAAKDNLSPNSRVVLSPVSATRSTSLSAPSRNLGNNSTPSAWITLEKRPTFPIQSRNDFFKNLSRKSSLEKPCSDVLSIDMSCALENSEASMRNVSSCPILESRDASLVDTSGLNMLTDYGSTITENGNAANEPLKLSSSSEKQDSRNPFPYPDEEEIAFLRSLGWEESAGEYDEGLTEEEIQDFYEKVIILLELSFAMLNLE</sequence>
<feature type="compositionally biased region" description="Low complexity" evidence="1">
    <location>
        <begin position="46"/>
        <end position="62"/>
    </location>
</feature>